<dbReference type="InterPro" id="IPR050194">
    <property type="entry name" value="Glycosyltransferase_grp1"/>
</dbReference>
<dbReference type="EMBL" id="SOCP01000010">
    <property type="protein sequence ID" value="TDV46900.1"/>
    <property type="molecule type" value="Genomic_DNA"/>
</dbReference>
<dbReference type="GO" id="GO:0016757">
    <property type="term" value="F:glycosyltransferase activity"/>
    <property type="evidence" value="ECO:0007669"/>
    <property type="project" value="UniProtKB-KW"/>
</dbReference>
<protein>
    <submittedName>
        <fullName evidence="4">Glycosyltransferase involved in cell wall biosynthesis</fullName>
    </submittedName>
</protein>
<dbReference type="InterPro" id="IPR028098">
    <property type="entry name" value="Glyco_trans_4-like_N"/>
</dbReference>
<evidence type="ECO:0000313" key="5">
    <source>
        <dbReference type="Proteomes" id="UP000294927"/>
    </source>
</evidence>
<keyword evidence="5" id="KW-1185">Reference proteome</keyword>
<feature type="domain" description="Glycosyltransferase subfamily 4-like N-terminal" evidence="3">
    <location>
        <begin position="24"/>
        <end position="208"/>
    </location>
</feature>
<dbReference type="PANTHER" id="PTHR45947:SF13">
    <property type="entry name" value="TRANSFERASE"/>
    <property type="match status" value="1"/>
</dbReference>
<dbReference type="GO" id="GO:1901137">
    <property type="term" value="P:carbohydrate derivative biosynthetic process"/>
    <property type="evidence" value="ECO:0007669"/>
    <property type="project" value="UniProtKB-ARBA"/>
</dbReference>
<evidence type="ECO:0000256" key="2">
    <source>
        <dbReference type="ARBA" id="ARBA00022679"/>
    </source>
</evidence>
<evidence type="ECO:0000259" key="3">
    <source>
        <dbReference type="Pfam" id="PF13439"/>
    </source>
</evidence>
<evidence type="ECO:0000256" key="1">
    <source>
        <dbReference type="ARBA" id="ARBA00022676"/>
    </source>
</evidence>
<dbReference type="Gene3D" id="3.40.50.2000">
    <property type="entry name" value="Glycogen Phosphorylase B"/>
    <property type="match status" value="2"/>
</dbReference>
<comment type="caution">
    <text evidence="4">The sequence shown here is derived from an EMBL/GenBank/DDBJ whole genome shotgun (WGS) entry which is preliminary data.</text>
</comment>
<sequence length="402" mass="43310">MTETLRILVVHNRYRSEQPSGEDNVVDQEVALLREAGHQVDLFERRSDDIADMSLPRKALVPLGVPYNAAARAAMATRLRRDRPDVVHVHNTFPLLSASVVDACRSARVPVVATLHNYTQVCPSGTLYRDGTACTSCVGRLPIPAVRHGCYRGSSAATVPLALSFMANRRRWWSSVSRFLCISEAQRQTLIANGMPADQLAVKYNFVSDTDVRRTAPGEHLLYLGRLTEEKGVRLLMAAWDEVAASGGLGVPLVIAGAGPLADEVSRWASGRHDTRFVGRLDATGSRAAIARSVAVVVPSQWMETFGLVVVEAMAAGVPAVAAGHGSLAELVTDGVTGLLHTPGDASSLADALGRVVRAPSSIGNAARERYEHEFTRSVGLTNLVAHYRSVIERARRAQTVP</sequence>
<dbReference type="AlphaFoldDB" id="A0A4R7VCR6"/>
<keyword evidence="1" id="KW-0328">Glycosyltransferase</keyword>
<evidence type="ECO:0000313" key="4">
    <source>
        <dbReference type="EMBL" id="TDV46900.1"/>
    </source>
</evidence>
<dbReference type="Proteomes" id="UP000294927">
    <property type="component" value="Unassembled WGS sequence"/>
</dbReference>
<dbReference type="Pfam" id="PF13692">
    <property type="entry name" value="Glyco_trans_1_4"/>
    <property type="match status" value="1"/>
</dbReference>
<proteinExistence type="predicted"/>
<dbReference type="PANTHER" id="PTHR45947">
    <property type="entry name" value="SULFOQUINOVOSYL TRANSFERASE SQD2"/>
    <property type="match status" value="1"/>
</dbReference>
<dbReference type="Pfam" id="PF13439">
    <property type="entry name" value="Glyco_transf_4"/>
    <property type="match status" value="1"/>
</dbReference>
<name>A0A4R7VCR6_9PSEU</name>
<gene>
    <name evidence="4" type="ORF">CLV71_11083</name>
</gene>
<reference evidence="4 5" key="1">
    <citation type="submission" date="2019-03" db="EMBL/GenBank/DDBJ databases">
        <title>Genomic Encyclopedia of Archaeal and Bacterial Type Strains, Phase II (KMG-II): from individual species to whole genera.</title>
        <authorList>
            <person name="Goeker M."/>
        </authorList>
    </citation>
    <scope>NUCLEOTIDE SEQUENCE [LARGE SCALE GENOMIC DNA]</scope>
    <source>
        <strain evidence="4 5">DSM 45499</strain>
    </source>
</reference>
<dbReference type="SUPFAM" id="SSF53756">
    <property type="entry name" value="UDP-Glycosyltransferase/glycogen phosphorylase"/>
    <property type="match status" value="1"/>
</dbReference>
<keyword evidence="2 4" id="KW-0808">Transferase</keyword>
<accession>A0A4R7VCR6</accession>
<organism evidence="4 5">
    <name type="scientific">Actinophytocola oryzae</name>
    <dbReference type="NCBI Taxonomy" id="502181"/>
    <lineage>
        <taxon>Bacteria</taxon>
        <taxon>Bacillati</taxon>
        <taxon>Actinomycetota</taxon>
        <taxon>Actinomycetes</taxon>
        <taxon>Pseudonocardiales</taxon>
        <taxon>Pseudonocardiaceae</taxon>
    </lineage>
</organism>